<proteinExistence type="predicted"/>
<dbReference type="EMBL" id="CP000828">
    <property type="protein sequence ID" value="ABW26652.1"/>
    <property type="molecule type" value="Genomic_DNA"/>
</dbReference>
<dbReference type="GO" id="GO:1902201">
    <property type="term" value="P:negative regulation of bacterial-type flagellum-dependent cell motility"/>
    <property type="evidence" value="ECO:0007669"/>
    <property type="project" value="TreeGrafter"/>
</dbReference>
<evidence type="ECO:0000256" key="1">
    <source>
        <dbReference type="SAM" id="Phobius"/>
    </source>
</evidence>
<evidence type="ECO:0000259" key="2">
    <source>
        <dbReference type="PROSITE" id="PS50887"/>
    </source>
</evidence>
<dbReference type="AlphaFoldDB" id="B0CA65"/>
<dbReference type="InterPro" id="IPR000160">
    <property type="entry name" value="GGDEF_dom"/>
</dbReference>
<organism evidence="3 4">
    <name type="scientific">Acaryochloris marina (strain MBIC 11017)</name>
    <dbReference type="NCBI Taxonomy" id="329726"/>
    <lineage>
        <taxon>Bacteria</taxon>
        <taxon>Bacillati</taxon>
        <taxon>Cyanobacteriota</taxon>
        <taxon>Cyanophyceae</taxon>
        <taxon>Acaryochloridales</taxon>
        <taxon>Acaryochloridaceae</taxon>
        <taxon>Acaryochloris</taxon>
    </lineage>
</organism>
<dbReference type="SMART" id="SM00267">
    <property type="entry name" value="GGDEF"/>
    <property type="match status" value="1"/>
</dbReference>
<dbReference type="GO" id="GO:0005886">
    <property type="term" value="C:plasma membrane"/>
    <property type="evidence" value="ECO:0007669"/>
    <property type="project" value="TreeGrafter"/>
</dbReference>
<feature type="transmembrane region" description="Helical" evidence="1">
    <location>
        <begin position="21"/>
        <end position="42"/>
    </location>
</feature>
<dbReference type="PANTHER" id="PTHR45138">
    <property type="entry name" value="REGULATORY COMPONENTS OF SENSORY TRANSDUCTION SYSTEM"/>
    <property type="match status" value="1"/>
</dbReference>
<dbReference type="KEGG" id="amr:AM1_1629"/>
<dbReference type="GO" id="GO:0043709">
    <property type="term" value="P:cell adhesion involved in single-species biofilm formation"/>
    <property type="evidence" value="ECO:0007669"/>
    <property type="project" value="TreeGrafter"/>
</dbReference>
<dbReference type="GO" id="GO:0052621">
    <property type="term" value="F:diguanylate cyclase activity"/>
    <property type="evidence" value="ECO:0007669"/>
    <property type="project" value="TreeGrafter"/>
</dbReference>
<name>B0CA65_ACAM1</name>
<keyword evidence="1" id="KW-0812">Transmembrane</keyword>
<protein>
    <submittedName>
        <fullName evidence="3">Diguanylate cyclase domain protein</fullName>
    </submittedName>
</protein>
<dbReference type="eggNOG" id="COG3706">
    <property type="taxonomic scope" value="Bacteria"/>
</dbReference>
<feature type="transmembrane region" description="Helical" evidence="1">
    <location>
        <begin position="187"/>
        <end position="209"/>
    </location>
</feature>
<dbReference type="PROSITE" id="PS50887">
    <property type="entry name" value="GGDEF"/>
    <property type="match status" value="1"/>
</dbReference>
<dbReference type="HOGENOM" id="CLU_000445_11_28_3"/>
<dbReference type="InterPro" id="IPR029787">
    <property type="entry name" value="Nucleotide_cyclase"/>
</dbReference>
<dbReference type="SUPFAM" id="SSF55073">
    <property type="entry name" value="Nucleotide cyclase"/>
    <property type="match status" value="1"/>
</dbReference>
<keyword evidence="1" id="KW-0472">Membrane</keyword>
<accession>B0CA65</accession>
<dbReference type="RefSeq" id="WP_012162173.1">
    <property type="nucleotide sequence ID" value="NC_009925.1"/>
</dbReference>
<dbReference type="InterPro" id="IPR050469">
    <property type="entry name" value="Diguanylate_Cyclase"/>
</dbReference>
<dbReference type="Proteomes" id="UP000000268">
    <property type="component" value="Chromosome"/>
</dbReference>
<dbReference type="FunFam" id="3.30.70.270:FF:000001">
    <property type="entry name" value="Diguanylate cyclase domain protein"/>
    <property type="match status" value="1"/>
</dbReference>
<dbReference type="InterPro" id="IPR043128">
    <property type="entry name" value="Rev_trsase/Diguanyl_cyclase"/>
</dbReference>
<dbReference type="STRING" id="329726.AM1_1629"/>
<dbReference type="CDD" id="cd01949">
    <property type="entry name" value="GGDEF"/>
    <property type="match status" value="1"/>
</dbReference>
<feature type="domain" description="GGDEF" evidence="2">
    <location>
        <begin position="256"/>
        <end position="393"/>
    </location>
</feature>
<reference evidence="3 4" key="1">
    <citation type="journal article" date="2008" name="Proc. Natl. Acad. Sci. U.S.A.">
        <title>Niche adaptation and genome expansion in the chlorophyll d-producing cyanobacterium Acaryochloris marina.</title>
        <authorList>
            <person name="Swingley W.D."/>
            <person name="Chen M."/>
            <person name="Cheung P.C."/>
            <person name="Conrad A.L."/>
            <person name="Dejesa L.C."/>
            <person name="Hao J."/>
            <person name="Honchak B.M."/>
            <person name="Karbach L.E."/>
            <person name="Kurdoglu A."/>
            <person name="Lahiri S."/>
            <person name="Mastrian S.D."/>
            <person name="Miyashita H."/>
            <person name="Page L."/>
            <person name="Ramakrishna P."/>
            <person name="Satoh S."/>
            <person name="Sattley W.M."/>
            <person name="Shimada Y."/>
            <person name="Taylor H.L."/>
            <person name="Tomo T."/>
            <person name="Tsuchiya T."/>
            <person name="Wang Z.T."/>
            <person name="Raymond J."/>
            <person name="Mimuro M."/>
            <person name="Blankenship R.E."/>
            <person name="Touchman J.W."/>
        </authorList>
    </citation>
    <scope>NUCLEOTIDE SEQUENCE [LARGE SCALE GENOMIC DNA]</scope>
    <source>
        <strain evidence="4">MBIC 11017</strain>
    </source>
</reference>
<sequence>MHYHSGIRPAARQSWIKQWQLVLFPGIMLILLIGIVAGGQSLRQQIETQDKSLELNLVRGVHDFNQLQREVNRLRLQLTRNPTTSTKNLNLQLKITQSRFTIIQRHSLARNLNTQVATIKDHLIQSWLSLKPEIQRWQLDPSNTKLKTQIIDQLDNLELDINQVSLLHQRQQWKQYQSRIRRHSHSLQLLSIITILFCGFTLLVGYLLMQFVRARQRLLEKVEQLATIDDVTQIANRRHFNAVFAQEWQRMLREQSCLSLLLCDVDCFKAYNDHYGHQAGDSCLFQIAQTIHNCMRRPSDFAARYGGEEFVIILPHTQLSGAQAQAQVIQENLQKLALAHAESSISDYVTISIGIASGIPQLELNAHQIIEQADKALYQAKAQGRNRSCFSEF</sequence>
<dbReference type="NCBIfam" id="TIGR00254">
    <property type="entry name" value="GGDEF"/>
    <property type="match status" value="1"/>
</dbReference>
<keyword evidence="1" id="KW-1133">Transmembrane helix</keyword>
<gene>
    <name evidence="3" type="ordered locus">AM1_1629</name>
</gene>
<dbReference type="PANTHER" id="PTHR45138:SF9">
    <property type="entry name" value="DIGUANYLATE CYCLASE DGCM-RELATED"/>
    <property type="match status" value="1"/>
</dbReference>
<dbReference type="Gene3D" id="3.30.70.270">
    <property type="match status" value="1"/>
</dbReference>
<dbReference type="Pfam" id="PF00990">
    <property type="entry name" value="GGDEF"/>
    <property type="match status" value="1"/>
</dbReference>
<keyword evidence="4" id="KW-1185">Reference proteome</keyword>
<evidence type="ECO:0000313" key="4">
    <source>
        <dbReference type="Proteomes" id="UP000000268"/>
    </source>
</evidence>
<evidence type="ECO:0000313" key="3">
    <source>
        <dbReference type="EMBL" id="ABW26652.1"/>
    </source>
</evidence>